<dbReference type="Pfam" id="PF05327">
    <property type="entry name" value="RRN3"/>
    <property type="match status" value="1"/>
</dbReference>
<reference evidence="2" key="1">
    <citation type="submission" date="2022-08" db="EMBL/GenBank/DDBJ databases">
        <authorList>
            <person name="Marques A."/>
        </authorList>
    </citation>
    <scope>NUCLEOTIDE SEQUENCE</scope>
    <source>
        <strain evidence="2">RhyPub2mFocal</strain>
        <tissue evidence="2">Leaves</tissue>
    </source>
</reference>
<gene>
    <name evidence="2" type="ORF">LUZ62_043199</name>
</gene>
<dbReference type="GO" id="GO:0001181">
    <property type="term" value="F:RNA polymerase I general transcription initiation factor activity"/>
    <property type="evidence" value="ECO:0007669"/>
    <property type="project" value="InterPro"/>
</dbReference>
<dbReference type="GO" id="GO:0005634">
    <property type="term" value="C:nucleus"/>
    <property type="evidence" value="ECO:0007669"/>
    <property type="project" value="TreeGrafter"/>
</dbReference>
<protein>
    <submittedName>
        <fullName evidence="2">RNA polymerase I-specific transcription initiation factor RRN3</fullName>
    </submittedName>
</protein>
<dbReference type="AlphaFoldDB" id="A0AAV8FFB9"/>
<accession>A0AAV8FFB9</accession>
<proteinExistence type="inferred from homology"/>
<dbReference type="GO" id="GO:0001042">
    <property type="term" value="F:RNA polymerase I core binding"/>
    <property type="evidence" value="ECO:0007669"/>
    <property type="project" value="TreeGrafter"/>
</dbReference>
<dbReference type="Proteomes" id="UP001140206">
    <property type="component" value="Chromosome 2"/>
</dbReference>
<name>A0AAV8FFB9_9POAL</name>
<dbReference type="GO" id="GO:0003743">
    <property type="term" value="F:translation initiation factor activity"/>
    <property type="evidence" value="ECO:0007669"/>
    <property type="project" value="UniProtKB-KW"/>
</dbReference>
<comment type="similarity">
    <text evidence="1">Belongs to the RRN3 family.</text>
</comment>
<comment type="caution">
    <text evidence="2">The sequence shown here is derived from an EMBL/GenBank/DDBJ whole genome shotgun (WGS) entry which is preliminary data.</text>
</comment>
<dbReference type="EMBL" id="JAMFTS010000002">
    <property type="protein sequence ID" value="KAJ4791953.1"/>
    <property type="molecule type" value="Genomic_DNA"/>
</dbReference>
<sequence>MHVSPGSKDRYGGDQYGWYNVQICIHPRRRNYLPATQTQSESLQRYYLHSFKTLINRRPFSLSLSLWAAPYSLLLLLKFDYLLRGRMGAMAGERMVGHVADEEEEQFSDSEAFAKVHAVLDSVRMAPSLVDPNDREQYDYILSVVDPSARFGPDQEALLTTILKALGQAVSRIDPTYHAVLLSNVFQMSIWFFGNDTRTALLKLINNLAAVTDKFLEGCLHMIVSNFVPPDRVLRWLEEPKWDTRKREIHRQLRTCLQKIFEEVPLAPFKLCDILDLTTLRLSDSKAKMNVYVDCMLGLQSGGTGDILSVTLLKRVINLLVDLDVNITWNDLLQEDQSIGIFDMELEDVDDLSLQFYVDDGKDRSSANNKGSNRNNNNAYVEKLDSLMVVVCEHLNSCVHEKSGQKRLLLDYEMFMRIFRTAVLKLHKSKFTQFVMFYACSLDPETWGLRFAVDLADIFLSTYEDPVSRMSAISYLASYLARAKFISSSEVALILIKLVNWCSDYCKVVQERINPLQEILFNPLAHKIYYSACQAVMYILCFRMRQLMDVPPRSFLFDLPLGYILFNGLDPLKVCLPSIVQEFLRQARAARLFHASVASVNENAIDSELSKAFGGTERLDIFFPFDPYLLKESDRFIRPNFVYWSKVKTTYSNCYSEEDNEEEDEEFEDLDAPGTISSFQDHYNVDCSNSDGEEDDLDYSLNKMSITPKNTFNLHMPAKIRPSMSPV</sequence>
<dbReference type="InterPro" id="IPR007991">
    <property type="entry name" value="RNA_pol_I_trans_ini_fac_RRN3"/>
</dbReference>
<evidence type="ECO:0000313" key="3">
    <source>
        <dbReference type="Proteomes" id="UP001140206"/>
    </source>
</evidence>
<dbReference type="GO" id="GO:0006361">
    <property type="term" value="P:transcription initiation at RNA polymerase I promoter"/>
    <property type="evidence" value="ECO:0007669"/>
    <property type="project" value="InterPro"/>
</dbReference>
<dbReference type="PANTHER" id="PTHR12790">
    <property type="entry name" value="TRANSCRIPTION INITIATION FACTOR IA RRN3"/>
    <property type="match status" value="1"/>
</dbReference>
<keyword evidence="3" id="KW-1185">Reference proteome</keyword>
<evidence type="ECO:0000313" key="2">
    <source>
        <dbReference type="EMBL" id="KAJ4791953.1"/>
    </source>
</evidence>
<dbReference type="PANTHER" id="PTHR12790:SF0">
    <property type="entry name" value="RNA POLYMERASE I-SPECIFIC TRANSCRIPTION INITIATION FACTOR RRN3-RELATED"/>
    <property type="match status" value="1"/>
</dbReference>
<evidence type="ECO:0000256" key="1">
    <source>
        <dbReference type="ARBA" id="ARBA00010098"/>
    </source>
</evidence>
<keyword evidence="2" id="KW-0648">Protein biosynthesis</keyword>
<keyword evidence="2" id="KW-0396">Initiation factor</keyword>
<organism evidence="2 3">
    <name type="scientific">Rhynchospora pubera</name>
    <dbReference type="NCBI Taxonomy" id="906938"/>
    <lineage>
        <taxon>Eukaryota</taxon>
        <taxon>Viridiplantae</taxon>
        <taxon>Streptophyta</taxon>
        <taxon>Embryophyta</taxon>
        <taxon>Tracheophyta</taxon>
        <taxon>Spermatophyta</taxon>
        <taxon>Magnoliopsida</taxon>
        <taxon>Liliopsida</taxon>
        <taxon>Poales</taxon>
        <taxon>Cyperaceae</taxon>
        <taxon>Cyperoideae</taxon>
        <taxon>Rhynchosporeae</taxon>
        <taxon>Rhynchospora</taxon>
    </lineage>
</organism>